<evidence type="ECO:0000313" key="3">
    <source>
        <dbReference type="EMBL" id="PYF04989.1"/>
    </source>
</evidence>
<feature type="coiled-coil region" evidence="1">
    <location>
        <begin position="226"/>
        <end position="260"/>
    </location>
</feature>
<dbReference type="GO" id="GO:0016887">
    <property type="term" value="F:ATP hydrolysis activity"/>
    <property type="evidence" value="ECO:0007669"/>
    <property type="project" value="InterPro"/>
</dbReference>
<comment type="caution">
    <text evidence="3">The sequence shown here is derived from an EMBL/GenBank/DDBJ whole genome shotgun (WGS) entry which is preliminary data.</text>
</comment>
<dbReference type="InterPro" id="IPR027417">
    <property type="entry name" value="P-loop_NTPase"/>
</dbReference>
<gene>
    <name evidence="3" type="ORF">BJ122_102215</name>
</gene>
<feature type="domain" description="Rad50/SbcC-type AAA" evidence="2">
    <location>
        <begin position="9"/>
        <end position="90"/>
    </location>
</feature>
<dbReference type="Proteomes" id="UP000248148">
    <property type="component" value="Unassembled WGS sequence"/>
</dbReference>
<accession>A0A318TZC5</accession>
<sequence>MKIVGLIAENVKKLTAVEIAPSGAVIEVTGKNGNGKTSVLDAIWWALAGAKHIQAAPIRRGADSARIRLDLGEIKVTRKFERKGDDDFTTSLIVENAAGNRAPSPQKVLDDLVGALTFDPLEFANADAQTQWRMIRDLMPEIDFDGVDKANKEDFAARTDLNRQAKTLRAQAAGIEAPIGTPKQPIDEAALVAELEAAGQHNAEVAQRRARREQAKTDIAQAEVTADARRKEAADLLEHVKELNAQADRYAADAASMRAKLEAAPPLPDPIDTAALVEQIATAKRTNAHVAARQRHAELLEQATGIEAQAQALTAAMDRRKEALAAQIAAAQLPVPGLSFDDGAVLLNGLPFDQASTAEQLRTSIAIAMRMNPKLRVLRIRHGNDLDDDSMAILAEMVEGADYQCWVEKINASGKSFVVIENGEVIATEAGAAA</sequence>
<keyword evidence="1" id="KW-0175">Coiled coil</keyword>
<dbReference type="EMBL" id="QJTI01000002">
    <property type="protein sequence ID" value="PYF04989.1"/>
    <property type="molecule type" value="Genomic_DNA"/>
</dbReference>
<organism evidence="3 4">
    <name type="scientific">Rhodopseudomonas faecalis</name>
    <dbReference type="NCBI Taxonomy" id="99655"/>
    <lineage>
        <taxon>Bacteria</taxon>
        <taxon>Pseudomonadati</taxon>
        <taxon>Pseudomonadota</taxon>
        <taxon>Alphaproteobacteria</taxon>
        <taxon>Hyphomicrobiales</taxon>
        <taxon>Nitrobacteraceae</taxon>
        <taxon>Rhodopseudomonas</taxon>
    </lineage>
</organism>
<keyword evidence="4" id="KW-1185">Reference proteome</keyword>
<evidence type="ECO:0000256" key="1">
    <source>
        <dbReference type="SAM" id="Coils"/>
    </source>
</evidence>
<dbReference type="InterPro" id="IPR038729">
    <property type="entry name" value="Rad50/SbcC_AAA"/>
</dbReference>
<evidence type="ECO:0000259" key="2">
    <source>
        <dbReference type="Pfam" id="PF13476"/>
    </source>
</evidence>
<dbReference type="Gene3D" id="3.40.50.300">
    <property type="entry name" value="P-loop containing nucleotide triphosphate hydrolases"/>
    <property type="match status" value="1"/>
</dbReference>
<dbReference type="OrthoDB" id="9791904at2"/>
<proteinExistence type="predicted"/>
<name>A0A318TZC5_9BRAD</name>
<dbReference type="Pfam" id="PF13476">
    <property type="entry name" value="AAA_23"/>
    <property type="match status" value="1"/>
</dbReference>
<dbReference type="RefSeq" id="WP_110779628.1">
    <property type="nucleotide sequence ID" value="NZ_QJTI01000002.1"/>
</dbReference>
<dbReference type="AlphaFoldDB" id="A0A318TZC5"/>
<evidence type="ECO:0000313" key="4">
    <source>
        <dbReference type="Proteomes" id="UP000248148"/>
    </source>
</evidence>
<reference evidence="3 4" key="1">
    <citation type="submission" date="2018-06" db="EMBL/GenBank/DDBJ databases">
        <title>Genomic Encyclopedia of Archaeal and Bacterial Type Strains, Phase II (KMG-II): from individual species to whole genera.</title>
        <authorList>
            <person name="Goeker M."/>
        </authorList>
    </citation>
    <scope>NUCLEOTIDE SEQUENCE [LARGE SCALE GENOMIC DNA]</scope>
    <source>
        <strain evidence="3 4">JCM 11668</strain>
    </source>
</reference>
<dbReference type="GO" id="GO:0006302">
    <property type="term" value="P:double-strand break repair"/>
    <property type="evidence" value="ECO:0007669"/>
    <property type="project" value="InterPro"/>
</dbReference>
<protein>
    <submittedName>
        <fullName evidence="3">AAA domain-containing protein</fullName>
    </submittedName>
</protein>
<dbReference type="SUPFAM" id="SSF52540">
    <property type="entry name" value="P-loop containing nucleoside triphosphate hydrolases"/>
    <property type="match status" value="1"/>
</dbReference>